<dbReference type="SUPFAM" id="SSF53271">
    <property type="entry name" value="PRTase-like"/>
    <property type="match status" value="1"/>
</dbReference>
<dbReference type="PANTHER" id="PTHR47505:SF1">
    <property type="entry name" value="DNA UTILIZATION PROTEIN YHGH"/>
    <property type="match status" value="1"/>
</dbReference>
<protein>
    <submittedName>
        <fullName evidence="3">ComF family protein</fullName>
    </submittedName>
</protein>
<evidence type="ECO:0000256" key="1">
    <source>
        <dbReference type="ARBA" id="ARBA00008007"/>
    </source>
</evidence>
<comment type="similarity">
    <text evidence="1">Belongs to the ComF/GntX family.</text>
</comment>
<proteinExistence type="inferred from homology"/>
<dbReference type="Proteomes" id="UP000886857">
    <property type="component" value="Unassembled WGS sequence"/>
</dbReference>
<feature type="domain" description="Double zinc ribbon" evidence="2">
    <location>
        <begin position="22"/>
        <end position="81"/>
    </location>
</feature>
<sequence length="265" mass="28745">MKKREKTGKLGELIARGAKALVSAVYPEDITCDCCGAELTADTRYRLCAACTEKMPFVKGHICASCGVPLAGESDWCPRCQDRDFAFEKARSPLVYEGLARTPVYALKFGGKRYIAKLLGAMMSDCYLSSDMRCDIIVPVPMSESELKKRGFNQAELLAREVGGRLGMPVLPALIKLRDTRPQKELTGKERAKNLEGSFTAAFTEYISGRRLLLADDVLTTGATADECARTLLKAGAKSVCVLTAAATRQRLPSESAEDAAETEG</sequence>
<reference evidence="3" key="2">
    <citation type="journal article" date="2021" name="PeerJ">
        <title>Extensive microbial diversity within the chicken gut microbiome revealed by metagenomics and culture.</title>
        <authorList>
            <person name="Gilroy R."/>
            <person name="Ravi A."/>
            <person name="Getino M."/>
            <person name="Pursley I."/>
            <person name="Horton D.L."/>
            <person name="Alikhan N.F."/>
            <person name="Baker D."/>
            <person name="Gharbi K."/>
            <person name="Hall N."/>
            <person name="Watson M."/>
            <person name="Adriaenssens E.M."/>
            <person name="Foster-Nyarko E."/>
            <person name="Jarju S."/>
            <person name="Secka A."/>
            <person name="Antonio M."/>
            <person name="Oren A."/>
            <person name="Chaudhuri R.R."/>
            <person name="La Ragione R."/>
            <person name="Hildebrand F."/>
            <person name="Pallen M.J."/>
        </authorList>
    </citation>
    <scope>NUCLEOTIDE SEQUENCE</scope>
    <source>
        <strain evidence="3">10406</strain>
    </source>
</reference>
<dbReference type="PANTHER" id="PTHR47505">
    <property type="entry name" value="DNA UTILIZATION PROTEIN YHGH"/>
    <property type="match status" value="1"/>
</dbReference>
<comment type="caution">
    <text evidence="3">The sequence shown here is derived from an EMBL/GenBank/DDBJ whole genome shotgun (WGS) entry which is preliminary data.</text>
</comment>
<dbReference type="Pfam" id="PF18912">
    <property type="entry name" value="DZR_2"/>
    <property type="match status" value="1"/>
</dbReference>
<dbReference type="InterPro" id="IPR044005">
    <property type="entry name" value="DZR_2"/>
</dbReference>
<accession>A0A9D1NAJ5</accession>
<dbReference type="EMBL" id="DVOE01000071">
    <property type="protein sequence ID" value="HIU99118.1"/>
    <property type="molecule type" value="Genomic_DNA"/>
</dbReference>
<dbReference type="InterPro" id="IPR000836">
    <property type="entry name" value="PRTase_dom"/>
</dbReference>
<dbReference type="Gene3D" id="3.40.50.2020">
    <property type="match status" value="1"/>
</dbReference>
<dbReference type="AlphaFoldDB" id="A0A9D1NAJ5"/>
<evidence type="ECO:0000313" key="3">
    <source>
        <dbReference type="EMBL" id="HIU99118.1"/>
    </source>
</evidence>
<name>A0A9D1NAJ5_9FIRM</name>
<evidence type="ECO:0000259" key="2">
    <source>
        <dbReference type="Pfam" id="PF18912"/>
    </source>
</evidence>
<organism evidence="3 4">
    <name type="scientific">Candidatus Limadaptatus stercoripullorum</name>
    <dbReference type="NCBI Taxonomy" id="2840846"/>
    <lineage>
        <taxon>Bacteria</taxon>
        <taxon>Bacillati</taxon>
        <taxon>Bacillota</taxon>
        <taxon>Clostridia</taxon>
        <taxon>Eubacteriales</taxon>
        <taxon>Candidatus Limadaptatus</taxon>
    </lineage>
</organism>
<dbReference type="CDD" id="cd06223">
    <property type="entry name" value="PRTases_typeI"/>
    <property type="match status" value="1"/>
</dbReference>
<dbReference type="InterPro" id="IPR051910">
    <property type="entry name" value="ComF/GntX_DNA_util-trans"/>
</dbReference>
<dbReference type="InterPro" id="IPR029057">
    <property type="entry name" value="PRTase-like"/>
</dbReference>
<evidence type="ECO:0000313" key="4">
    <source>
        <dbReference type="Proteomes" id="UP000886857"/>
    </source>
</evidence>
<reference evidence="3" key="1">
    <citation type="submission" date="2020-10" db="EMBL/GenBank/DDBJ databases">
        <authorList>
            <person name="Gilroy R."/>
        </authorList>
    </citation>
    <scope>NUCLEOTIDE SEQUENCE</scope>
    <source>
        <strain evidence="3">10406</strain>
    </source>
</reference>
<gene>
    <name evidence="3" type="ORF">IAC73_04690</name>
</gene>